<gene>
    <name evidence="6" type="ORF">LCGC14_1372400</name>
</gene>
<sequence>MPFTRNTLQEIVDRIVSDLQTRITGATSLLRRSTLNVISKVNAGSVHLLYEYLDYQARQLFVSTADEAGLEAISSEYGITRKAAVAATGGGSATGTNGTLIPSGSELQSTDDQIYTTDDDQTIAAGTATLEFTASAAGEDGNDDAGITLTFVSPIAGINTSVTVDADGIAGGSDEEIDDDLRDRVLTRKRQPPHGGTEFDYEVWALEVSGVTRSWSFPLYNGIGTIGVAFVRDNDSGSIIPDATERATVRSYIVSHTDPGTGKIVGAPVTAEPGLFMIELSQRAVDFNIDISPNTVAVQNAIQSNLEDLITRDGGPGETLYVSRISEAISLASSEARHILNSPAVDITASTSQVQVLGAITFNSYV</sequence>
<evidence type="ECO:0000259" key="3">
    <source>
        <dbReference type="Pfam" id="PF04865"/>
    </source>
</evidence>
<dbReference type="Pfam" id="PF26078">
    <property type="entry name" value="Baseplate_J_M"/>
    <property type="match status" value="1"/>
</dbReference>
<comment type="caution">
    <text evidence="6">The sequence shown here is derived from an EMBL/GenBank/DDBJ whole genome shotgun (WGS) entry which is preliminary data.</text>
</comment>
<protein>
    <submittedName>
        <fullName evidence="6">Uncharacterized protein</fullName>
    </submittedName>
</protein>
<accession>A0A0F9N722</accession>
<evidence type="ECO:0000256" key="1">
    <source>
        <dbReference type="ARBA" id="ARBA00038087"/>
    </source>
</evidence>
<dbReference type="PANTHER" id="PTHR37829:SF3">
    <property type="entry name" value="PROTEIN JAYE-RELATED"/>
    <property type="match status" value="1"/>
</dbReference>
<dbReference type="InterPro" id="IPR006949">
    <property type="entry name" value="Barrel_Baseplate_J-like"/>
</dbReference>
<reference evidence="6" key="1">
    <citation type="journal article" date="2015" name="Nature">
        <title>Complex archaea that bridge the gap between prokaryotes and eukaryotes.</title>
        <authorList>
            <person name="Spang A."/>
            <person name="Saw J.H."/>
            <person name="Jorgensen S.L."/>
            <person name="Zaremba-Niedzwiedzka K."/>
            <person name="Martijn J."/>
            <person name="Lind A.E."/>
            <person name="van Eijk R."/>
            <person name="Schleper C."/>
            <person name="Guy L."/>
            <person name="Ettema T.J."/>
        </authorList>
    </citation>
    <scope>NUCLEOTIDE SEQUENCE</scope>
</reference>
<dbReference type="InterPro" id="IPR052399">
    <property type="entry name" value="Phage_Baseplate_Assmbl_Protein"/>
</dbReference>
<organism evidence="6">
    <name type="scientific">marine sediment metagenome</name>
    <dbReference type="NCBI Taxonomy" id="412755"/>
    <lineage>
        <taxon>unclassified sequences</taxon>
        <taxon>metagenomes</taxon>
        <taxon>ecological metagenomes</taxon>
    </lineage>
</organism>
<dbReference type="InterPro" id="IPR058530">
    <property type="entry name" value="Baseplate_J-like_C"/>
</dbReference>
<evidence type="ECO:0000313" key="6">
    <source>
        <dbReference type="EMBL" id="KKM77207.1"/>
    </source>
</evidence>
<dbReference type="AlphaFoldDB" id="A0A0F9N722"/>
<name>A0A0F9N722_9ZZZZ</name>
<dbReference type="Pfam" id="PF04865">
    <property type="entry name" value="Baseplate_J"/>
    <property type="match status" value="1"/>
</dbReference>
<evidence type="ECO:0000256" key="2">
    <source>
        <dbReference type="SAM" id="MobiDB-lite"/>
    </source>
</evidence>
<dbReference type="Pfam" id="PF26079">
    <property type="entry name" value="Baseplate_J_C"/>
    <property type="match status" value="1"/>
</dbReference>
<feature type="domain" description="Baseplate J-like C-terminal" evidence="5">
    <location>
        <begin position="285"/>
        <end position="363"/>
    </location>
</feature>
<dbReference type="InterPro" id="IPR058531">
    <property type="entry name" value="Baseplate_J_M"/>
</dbReference>
<proteinExistence type="inferred from homology"/>
<evidence type="ECO:0000259" key="5">
    <source>
        <dbReference type="Pfam" id="PF26079"/>
    </source>
</evidence>
<feature type="domain" description="Baseplate J-like central" evidence="4">
    <location>
        <begin position="193"/>
        <end position="271"/>
    </location>
</feature>
<feature type="domain" description="Baseplate protein J-like barrel" evidence="3">
    <location>
        <begin position="94"/>
        <end position="172"/>
    </location>
</feature>
<dbReference type="PANTHER" id="PTHR37829">
    <property type="entry name" value="PHAGE-LIKE ELEMENT PBSX PROTEIN XKDT"/>
    <property type="match status" value="1"/>
</dbReference>
<feature type="region of interest" description="Disordered" evidence="2">
    <location>
        <begin position="88"/>
        <end position="107"/>
    </location>
</feature>
<comment type="similarity">
    <text evidence="1">Belongs to the Mu gp47/PBSX XkdT family.</text>
</comment>
<evidence type="ECO:0000259" key="4">
    <source>
        <dbReference type="Pfam" id="PF26078"/>
    </source>
</evidence>
<dbReference type="EMBL" id="LAZR01008678">
    <property type="protein sequence ID" value="KKM77207.1"/>
    <property type="molecule type" value="Genomic_DNA"/>
</dbReference>